<proteinExistence type="predicted"/>
<comment type="caution">
    <text evidence="2">The sequence shown here is derived from an EMBL/GenBank/DDBJ whole genome shotgun (WGS) entry which is preliminary data.</text>
</comment>
<accession>U3A7Y1</accession>
<reference evidence="2 3" key="1">
    <citation type="submission" date="2013-09" db="EMBL/GenBank/DDBJ databases">
        <title>Whole genome shotgun sequence of Vibrio azureus NBRC 104587.</title>
        <authorList>
            <person name="Isaki S."/>
            <person name="Hosoyama A."/>
            <person name="Numata M."/>
            <person name="Hashimoto M."/>
            <person name="Hosoyama Y."/>
            <person name="Tsuchikane K."/>
            <person name="Noguchi M."/>
            <person name="Hirakata S."/>
            <person name="Ichikawa N."/>
            <person name="Ohji S."/>
            <person name="Yamazoe A."/>
            <person name="Fujita N."/>
        </authorList>
    </citation>
    <scope>NUCLEOTIDE SEQUENCE [LARGE SCALE GENOMIC DNA]</scope>
    <source>
        <strain evidence="2 3">NBRC 104587</strain>
    </source>
</reference>
<gene>
    <name evidence="2" type="ORF">VAZ01S_036_00150</name>
</gene>
<organism evidence="2 3">
    <name type="scientific">Vibrio azureus NBRC 104587</name>
    <dbReference type="NCBI Taxonomy" id="1219077"/>
    <lineage>
        <taxon>Bacteria</taxon>
        <taxon>Pseudomonadati</taxon>
        <taxon>Pseudomonadota</taxon>
        <taxon>Gammaproteobacteria</taxon>
        <taxon>Vibrionales</taxon>
        <taxon>Vibrionaceae</taxon>
        <taxon>Vibrio</taxon>
    </lineage>
</organism>
<keyword evidence="1" id="KW-0732">Signal</keyword>
<feature type="chain" id="PRO_5004639089" evidence="1">
    <location>
        <begin position="24"/>
        <end position="667"/>
    </location>
</feature>
<keyword evidence="3" id="KW-1185">Reference proteome</keyword>
<protein>
    <submittedName>
        <fullName evidence="2">Uncharacterized protein</fullName>
    </submittedName>
</protein>
<dbReference type="RefSeq" id="WP_021709823.1">
    <property type="nucleotide sequence ID" value="NZ_BAOB01000007.1"/>
</dbReference>
<name>U3A7Y1_9VIBR</name>
<dbReference type="AlphaFoldDB" id="U3A7Y1"/>
<dbReference type="EMBL" id="BATL01000036">
    <property type="protein sequence ID" value="GAD76071.1"/>
    <property type="molecule type" value="Genomic_DNA"/>
</dbReference>
<evidence type="ECO:0000313" key="3">
    <source>
        <dbReference type="Proteomes" id="UP000016567"/>
    </source>
</evidence>
<evidence type="ECO:0000256" key="1">
    <source>
        <dbReference type="SAM" id="SignalP"/>
    </source>
</evidence>
<dbReference type="eggNOG" id="ENOG5033PGK">
    <property type="taxonomic scope" value="Bacteria"/>
</dbReference>
<sequence>MKKLSKTIQLACAMLFFSPTSFAQEVNHSTVVQTVYYNQVDAKYQDPLYLFQLVLSKNCLNYQTEEQTCSTYLEDKRDSVSSAWHAESDPVKKQYLNIKLEMIENTRVVLADVHHGDQGYFSPIVADSRAIMEDRFGAQAKQLIVDHLKENDNTLSTDYISTDQRMLLDYTEQAYDYRQAVMEPEGINVPQPTKKEKIHYQELLFAKKYLESKISLTAAENELNGYIKDVIRDLTECAECTTDVIVKVTNNNNVTYQEMSLAEIALVGFERFGPGSGDVSAIYPEKYLVSQNGKISVARFMFELRQYILQNQETLLFTRDELESGAMPSDIDKMSWEVMKDGLAQPKWASKIWNLGVVPNIRRLFNSLVAITTGPTGATFVDSASKAMNQAVTSNFKIAHFGKTFNIASAITAGVRHLPKVIIGESERHLCNSDEIAGSGFTNGITLEEKCVYVPDFSYKSFPITVSSLFDQQEGSALVDQMANGNTATVRLYQVLPSFINPWEWIFSGLHYISGVDPRQYGQDIMGYRVSLVHDSGSIVFRNIIFEKQQLTLTKEPLYDADVSHYTLKIFSNLNNNEVANFRLNEAMFLRVNSGVVKGNKFYFVEEVFDNQKPEYVNKTRASKVCGLAPQGTKDEEFYYECLSDKYFPRIIPDYYMDNMRVVSKPE</sequence>
<feature type="signal peptide" evidence="1">
    <location>
        <begin position="1"/>
        <end position="23"/>
    </location>
</feature>
<dbReference type="Proteomes" id="UP000016567">
    <property type="component" value="Unassembled WGS sequence"/>
</dbReference>
<evidence type="ECO:0000313" key="2">
    <source>
        <dbReference type="EMBL" id="GAD76071.1"/>
    </source>
</evidence>